<dbReference type="RefSeq" id="WP_003017737.1">
    <property type="nucleotide sequence ID" value="NZ_AJMV01000101.1"/>
</dbReference>
<feature type="compositionally biased region" description="Polar residues" evidence="1">
    <location>
        <begin position="28"/>
        <end position="41"/>
    </location>
</feature>
<evidence type="ECO:0000313" key="3">
    <source>
        <dbReference type="Proteomes" id="UP000003357"/>
    </source>
</evidence>
<dbReference type="Proteomes" id="UP000003357">
    <property type="component" value="Unassembled WGS sequence"/>
</dbReference>
<feature type="compositionally biased region" description="Gly residues" evidence="1">
    <location>
        <begin position="1"/>
        <end position="11"/>
    </location>
</feature>
<reference evidence="2 3" key="1">
    <citation type="submission" date="2012-04" db="EMBL/GenBank/DDBJ databases">
        <authorList>
            <person name="Harkins D.M."/>
            <person name="Madupu R."/>
            <person name="Durkin A.S."/>
            <person name="Torralba M."/>
            <person name="Methe B."/>
            <person name="Sutton G.G."/>
            <person name="Nelson K.E."/>
        </authorList>
    </citation>
    <scope>NUCLEOTIDE SEQUENCE [LARGE SCALE GENOMIC DNA]</scope>
    <source>
        <strain evidence="2 3">F0449</strain>
    </source>
</reference>
<accession>I2NHP4</accession>
<gene>
    <name evidence="2" type="ORF">HMPREF9971_0068</name>
</gene>
<feature type="region of interest" description="Disordered" evidence="1">
    <location>
        <begin position="1"/>
        <end position="43"/>
    </location>
</feature>
<sequence>MGGRGAKSSGGKGKKTKKGGLGGGGVSNAGTLPQSTESKLNPIQIRLKKKLFSNYHERREQWKRIGSRQTINYDKSDKRITRTQGESFQSRRSSWRQKKYFEEYKPNGKSAVQIQSGKMKKRWAEHFNENHNARRNGFNSGFVNAQRIKVR</sequence>
<proteinExistence type="predicted"/>
<evidence type="ECO:0000256" key="1">
    <source>
        <dbReference type="SAM" id="MobiDB-lite"/>
    </source>
</evidence>
<dbReference type="AlphaFoldDB" id="I2NHP4"/>
<dbReference type="EMBL" id="AJMV01000101">
    <property type="protein sequence ID" value="EIG25355.1"/>
    <property type="molecule type" value="Genomic_DNA"/>
</dbReference>
<name>I2NHP4_STRPA</name>
<protein>
    <submittedName>
        <fullName evidence="2">Uncharacterized protein</fullName>
    </submittedName>
</protein>
<feature type="compositionally biased region" description="Polar residues" evidence="1">
    <location>
        <begin position="82"/>
        <end position="92"/>
    </location>
</feature>
<organism evidence="2 3">
    <name type="scientific">Streptococcus parasanguinis F0449</name>
    <dbReference type="NCBI Taxonomy" id="1095733"/>
    <lineage>
        <taxon>Bacteria</taxon>
        <taxon>Bacillati</taxon>
        <taxon>Bacillota</taxon>
        <taxon>Bacilli</taxon>
        <taxon>Lactobacillales</taxon>
        <taxon>Streptococcaceae</taxon>
        <taxon>Streptococcus</taxon>
    </lineage>
</organism>
<comment type="caution">
    <text evidence="2">The sequence shown here is derived from an EMBL/GenBank/DDBJ whole genome shotgun (WGS) entry which is preliminary data.</text>
</comment>
<evidence type="ECO:0000313" key="2">
    <source>
        <dbReference type="EMBL" id="EIG25355.1"/>
    </source>
</evidence>
<feature type="region of interest" description="Disordered" evidence="1">
    <location>
        <begin position="73"/>
        <end position="92"/>
    </location>
</feature>